<sequence>MTVLGQPPREREKELDHKALRVFLKALDIAGGPRKLFAYRHLTWLPSLMEAAYVIVLSRERLKTQGEIARELGLTSATVRNILGADEGRVLEHLREELAKHHQDEEPVKTHIAGGLAKLAYQEIAAGHENIAFLVDILRDYLGGDDMSLSWPLEILSRLQEVAFPAERETLTERLGDLSIDGKPVRELLEHLSYPLSSPAALLRALARQRQSSATS</sequence>
<dbReference type="PANTHER" id="PTHR40727:SF1">
    <property type="entry name" value="BACTERIO-OPSIN ACTIVATOR"/>
    <property type="match status" value="1"/>
</dbReference>
<dbReference type="PANTHER" id="PTHR40727">
    <property type="entry name" value="TRANSCRIPTION REGULATOR, ENCODED NEXT TO RECA SUPERFAMILY ATPASE-RELATED"/>
    <property type="match status" value="1"/>
</dbReference>
<dbReference type="NCBIfam" id="TIGR03879">
    <property type="entry name" value="near_KaiC_dom"/>
    <property type="match status" value="1"/>
</dbReference>
<protein>
    <submittedName>
        <fullName evidence="1">KaiC associated regulatory domain-containing protein</fullName>
    </submittedName>
</protein>
<accession>A0A455T8K8</accession>
<gene>
    <name evidence="1" type="ORF">KTA_39790</name>
</gene>
<organism evidence="1">
    <name type="scientific">Thermogemmatispora argillosa</name>
    <dbReference type="NCBI Taxonomy" id="2045280"/>
    <lineage>
        <taxon>Bacteria</taxon>
        <taxon>Bacillati</taxon>
        <taxon>Chloroflexota</taxon>
        <taxon>Ktedonobacteria</taxon>
        <taxon>Thermogemmatisporales</taxon>
        <taxon>Thermogemmatisporaceae</taxon>
        <taxon>Thermogemmatispora</taxon>
    </lineage>
</organism>
<dbReference type="AlphaFoldDB" id="A0A455T8K8"/>
<dbReference type="EMBL" id="AP019377">
    <property type="protein sequence ID" value="BBH95780.1"/>
    <property type="molecule type" value="Genomic_DNA"/>
</dbReference>
<dbReference type="InterPro" id="IPR022285">
    <property type="entry name" value="CHP03879_regulat_dom_put"/>
</dbReference>
<evidence type="ECO:0000313" key="1">
    <source>
        <dbReference type="EMBL" id="BBH95780.1"/>
    </source>
</evidence>
<reference evidence="1" key="1">
    <citation type="submission" date="2018-12" db="EMBL/GenBank/DDBJ databases">
        <title>Novel natural products biosynthetic potential of the class Ktedonobacteria.</title>
        <authorList>
            <person name="Zheng Y."/>
            <person name="Saitou A."/>
            <person name="Wang C.M."/>
            <person name="Toyoda A."/>
            <person name="Minakuchi Y."/>
            <person name="Sekiguchi Y."/>
            <person name="Ueda K."/>
            <person name="Takano H."/>
            <person name="Sakai Y."/>
            <person name="Yokota A."/>
            <person name="Yabe S."/>
        </authorList>
    </citation>
    <scope>NUCLEOTIDE SEQUENCE</scope>
    <source>
        <strain evidence="1">A3-2</strain>
    </source>
</reference>
<name>A0A455T8K8_9CHLR</name>
<proteinExistence type="predicted"/>